<feature type="compositionally biased region" description="Polar residues" evidence="2">
    <location>
        <begin position="329"/>
        <end position="348"/>
    </location>
</feature>
<reference evidence="3 4" key="1">
    <citation type="journal article" date="2018" name="Front. Microbiol.">
        <title>Genome-Wide Analysis of Corynespora cassiicola Leaf Fall Disease Putative Effectors.</title>
        <authorList>
            <person name="Lopez D."/>
            <person name="Ribeiro S."/>
            <person name="Label P."/>
            <person name="Fumanal B."/>
            <person name="Venisse J.S."/>
            <person name="Kohler A."/>
            <person name="de Oliveira R.R."/>
            <person name="Labutti K."/>
            <person name="Lipzen A."/>
            <person name="Lail K."/>
            <person name="Bauer D."/>
            <person name="Ohm R.A."/>
            <person name="Barry K.W."/>
            <person name="Spatafora J."/>
            <person name="Grigoriev I.V."/>
            <person name="Martin F.M."/>
            <person name="Pujade-Renaud V."/>
        </authorList>
    </citation>
    <scope>NUCLEOTIDE SEQUENCE [LARGE SCALE GENOMIC DNA]</scope>
    <source>
        <strain evidence="3 4">Philippines</strain>
    </source>
</reference>
<dbReference type="AlphaFoldDB" id="A0A2T2NR65"/>
<accession>A0A2T2NR65</accession>
<dbReference type="OrthoDB" id="62at2759"/>
<dbReference type="GO" id="GO:0043161">
    <property type="term" value="P:proteasome-mediated ubiquitin-dependent protein catabolic process"/>
    <property type="evidence" value="ECO:0007669"/>
    <property type="project" value="TreeGrafter"/>
</dbReference>
<evidence type="ECO:0000256" key="2">
    <source>
        <dbReference type="SAM" id="MobiDB-lite"/>
    </source>
</evidence>
<evidence type="ECO:0000256" key="1">
    <source>
        <dbReference type="ARBA" id="ARBA00061469"/>
    </source>
</evidence>
<dbReference type="Proteomes" id="UP000240883">
    <property type="component" value="Unassembled WGS sequence"/>
</dbReference>
<feature type="compositionally biased region" description="Low complexity" evidence="2">
    <location>
        <begin position="198"/>
        <end position="216"/>
    </location>
</feature>
<feature type="compositionally biased region" description="Basic and acidic residues" evidence="2">
    <location>
        <begin position="164"/>
        <end position="185"/>
    </location>
</feature>
<name>A0A2T2NR65_CORCC</name>
<dbReference type="STRING" id="1448308.A0A2T2NR65"/>
<evidence type="ECO:0008006" key="5">
    <source>
        <dbReference type="Google" id="ProtNLM"/>
    </source>
</evidence>
<dbReference type="GO" id="GO:0006623">
    <property type="term" value="P:protein targeting to vacuole"/>
    <property type="evidence" value="ECO:0007669"/>
    <property type="project" value="TreeGrafter"/>
</dbReference>
<organism evidence="3 4">
    <name type="scientific">Corynespora cassiicola Philippines</name>
    <dbReference type="NCBI Taxonomy" id="1448308"/>
    <lineage>
        <taxon>Eukaryota</taxon>
        <taxon>Fungi</taxon>
        <taxon>Dikarya</taxon>
        <taxon>Ascomycota</taxon>
        <taxon>Pezizomycotina</taxon>
        <taxon>Dothideomycetes</taxon>
        <taxon>Pleosporomycetidae</taxon>
        <taxon>Pleosporales</taxon>
        <taxon>Corynesporascaceae</taxon>
        <taxon>Corynespora</taxon>
    </lineage>
</organism>
<dbReference type="Pfam" id="PF09783">
    <property type="entry name" value="Vac_ImportDeg"/>
    <property type="match status" value="2"/>
</dbReference>
<protein>
    <recommendedName>
        <fullName evidence="5">Vacuolar import and degradation protein-domain-containing protein</fullName>
    </recommendedName>
</protein>
<dbReference type="PANTHER" id="PTHR14534:SF3">
    <property type="entry name" value="GID COMPLEX SUBUNIT 4 HOMOLOG"/>
    <property type="match status" value="1"/>
</dbReference>
<gene>
    <name evidence="3" type="ORF">BS50DRAFT_491513</name>
</gene>
<evidence type="ECO:0000313" key="4">
    <source>
        <dbReference type="Proteomes" id="UP000240883"/>
    </source>
</evidence>
<dbReference type="EMBL" id="KZ678134">
    <property type="protein sequence ID" value="PSN67927.1"/>
    <property type="molecule type" value="Genomic_DNA"/>
</dbReference>
<proteinExistence type="inferred from homology"/>
<dbReference type="GO" id="GO:0007039">
    <property type="term" value="P:protein catabolic process in the vacuole"/>
    <property type="evidence" value="ECO:0007669"/>
    <property type="project" value="TreeGrafter"/>
</dbReference>
<dbReference type="GO" id="GO:0034657">
    <property type="term" value="C:GID complex"/>
    <property type="evidence" value="ECO:0007669"/>
    <property type="project" value="TreeGrafter"/>
</dbReference>
<dbReference type="GO" id="GO:0045721">
    <property type="term" value="P:negative regulation of gluconeogenesis"/>
    <property type="evidence" value="ECO:0007669"/>
    <property type="project" value="TreeGrafter"/>
</dbReference>
<feature type="region of interest" description="Disordered" evidence="2">
    <location>
        <begin position="322"/>
        <end position="348"/>
    </location>
</feature>
<dbReference type="InterPro" id="IPR018618">
    <property type="entry name" value="GID4/10-like"/>
</dbReference>
<comment type="similarity">
    <text evidence="1">Belongs to the GID4/VID24 family.</text>
</comment>
<keyword evidence="4" id="KW-1185">Reference proteome</keyword>
<evidence type="ECO:0000313" key="3">
    <source>
        <dbReference type="EMBL" id="PSN67927.1"/>
    </source>
</evidence>
<sequence>MPPANSRNPSPPAQPSPSYLSALRELEPINQDVLNLAATLTTQAEDGDDAGLRYLRYENDHRDRLRRVMNRLNRLHNPPSAYSDHIPNTNSLYDWSPANEANLADDEEELDQILAELRQTDRDARMRAYSSNSLRSAAILQSVRRHPRFSARTREYLQRYNAERDAQTRAQQHTESRERHTEHARQQAMQRLAERQPSRTSGSTPAPSSPSSSPLPMLEQTIKYLSRIRHSNNLDDSLHCALDAGFLSKDYFDDFCDSHADFILDTYTLPPPAETSWLSPGAVLRGHQHATTINSTITTTSHSASTTLYRFRNNDSMTSTLLEPPSRPWMSSTRRSSPSGAEIVTSHSPQQDRWPVTVTIHAVDWTKMSVSATMEAYNVPSHPHAHQSLLTTSLDALSQPVTRTSSITTYLEGEILDFNTHTLLTESFKKIKLSASTDATYWKKMPPFQKYTDEELVRNLTSRRWYEEVLSKDWILMRWKEQCFVKSLNRSTGSPGQTASSFSHSMPGVSTRGTMNQSFQSGLARESHPDGEVHYWGSGDAEQSLFDDSGCGLTISGFYYVCLRREDGRLEGLYYDPQSSPYQRLNLESVRGGIFPAWGFR</sequence>
<dbReference type="GO" id="GO:0005773">
    <property type="term" value="C:vacuole"/>
    <property type="evidence" value="ECO:0007669"/>
    <property type="project" value="GOC"/>
</dbReference>
<feature type="region of interest" description="Disordered" evidence="2">
    <location>
        <begin position="164"/>
        <end position="216"/>
    </location>
</feature>
<dbReference type="PANTHER" id="PTHR14534">
    <property type="entry name" value="VACUOLAR IMPORT AND DEGRADATION PROTEIN 24"/>
    <property type="match status" value="1"/>
</dbReference>